<comment type="caution">
    <text evidence="2">The sequence shown here is derived from an EMBL/GenBank/DDBJ whole genome shotgun (WGS) entry which is preliminary data.</text>
</comment>
<dbReference type="Proteomes" id="UP000663828">
    <property type="component" value="Unassembled WGS sequence"/>
</dbReference>
<dbReference type="AlphaFoldDB" id="A0A815I6I0"/>
<name>A0A815I6I0_ADIRI</name>
<evidence type="ECO:0000313" key="2">
    <source>
        <dbReference type="EMBL" id="CAF1362023.1"/>
    </source>
</evidence>
<evidence type="ECO:0000313" key="1">
    <source>
        <dbReference type="EMBL" id="CAF1089829.1"/>
    </source>
</evidence>
<organism evidence="2 3">
    <name type="scientific">Adineta ricciae</name>
    <name type="common">Rotifer</name>
    <dbReference type="NCBI Taxonomy" id="249248"/>
    <lineage>
        <taxon>Eukaryota</taxon>
        <taxon>Metazoa</taxon>
        <taxon>Spiralia</taxon>
        <taxon>Gnathifera</taxon>
        <taxon>Rotifera</taxon>
        <taxon>Eurotatoria</taxon>
        <taxon>Bdelloidea</taxon>
        <taxon>Adinetida</taxon>
        <taxon>Adinetidae</taxon>
        <taxon>Adineta</taxon>
    </lineage>
</organism>
<dbReference type="Proteomes" id="UP000663852">
    <property type="component" value="Unassembled WGS sequence"/>
</dbReference>
<accession>A0A815I6I0</accession>
<dbReference type="EMBL" id="CAJNOR010002961">
    <property type="protein sequence ID" value="CAF1362023.1"/>
    <property type="molecule type" value="Genomic_DNA"/>
</dbReference>
<dbReference type="EMBL" id="CAJNOJ010000093">
    <property type="protein sequence ID" value="CAF1089829.1"/>
    <property type="molecule type" value="Genomic_DNA"/>
</dbReference>
<proteinExistence type="predicted"/>
<reference evidence="2" key="1">
    <citation type="submission" date="2021-02" db="EMBL/GenBank/DDBJ databases">
        <authorList>
            <person name="Nowell W R."/>
        </authorList>
    </citation>
    <scope>NUCLEOTIDE SEQUENCE</scope>
</reference>
<gene>
    <name evidence="1" type="ORF">EDS130_LOCUS19415</name>
    <name evidence="2" type="ORF">XAT740_LOCUS32068</name>
</gene>
<protein>
    <submittedName>
        <fullName evidence="2">Uncharacterized protein</fullName>
    </submittedName>
</protein>
<dbReference type="OrthoDB" id="9975047at2759"/>
<sequence>MSIPPTVQQPKPTNPTLGLLPDEYIRFEYVHKPGCCCFTSKITTVTNQRLITRTIKPPPIFSKRTSCQPGPAKIRSLTDIHNVKELRSAIPSSENTWWMKCIDILTCGCWSPQINWLESCGVDNLAMETPTSIRKSEALRTSILVEKF</sequence>
<keyword evidence="3" id="KW-1185">Reference proteome</keyword>
<evidence type="ECO:0000313" key="3">
    <source>
        <dbReference type="Proteomes" id="UP000663828"/>
    </source>
</evidence>